<sequence length="170" mass="19402">MFVGKKHNMSGSTSVVVVDKGGRRFRELKTIGVSSNAKEMAELYQAGKKRIAAHFGAQYMFAISAREHEEKQVTEYLLSNVENILFNVTQQILNQLFRPVGFDSIEDGIFKQLVAAGLCQPQSRMATVDYLKSHFDEDVDLHKIYLYLDKLYATERDKVQQISVAHTRRI</sequence>
<comment type="caution">
    <text evidence="1">The sequence shown here is derived from an EMBL/GenBank/DDBJ whole genome shotgun (WGS) entry which is preliminary data.</text>
</comment>
<reference evidence="1" key="1">
    <citation type="submission" date="2019-03" db="EMBL/GenBank/DDBJ databases">
        <title>Single cell metagenomics reveals metabolic interactions within the superorganism composed of flagellate Streblomastix strix and complex community of Bacteroidetes bacteria on its surface.</title>
        <authorList>
            <person name="Treitli S.C."/>
            <person name="Kolisko M."/>
            <person name="Husnik F."/>
            <person name="Keeling P."/>
            <person name="Hampl V."/>
        </authorList>
    </citation>
    <scope>NUCLEOTIDE SEQUENCE</scope>
    <source>
        <strain evidence="1">STM</strain>
    </source>
</reference>
<name>A0A5J4QUU6_9ZZZZ</name>
<accession>A0A5J4QUU6</accession>
<protein>
    <submittedName>
        <fullName evidence="1">Uncharacterized protein</fullName>
    </submittedName>
</protein>
<organism evidence="1">
    <name type="scientific">termite gut metagenome</name>
    <dbReference type="NCBI Taxonomy" id="433724"/>
    <lineage>
        <taxon>unclassified sequences</taxon>
        <taxon>metagenomes</taxon>
        <taxon>organismal metagenomes</taxon>
    </lineage>
</organism>
<proteinExistence type="predicted"/>
<dbReference type="AlphaFoldDB" id="A0A5J4QUU6"/>
<gene>
    <name evidence="1" type="ORF">EZS27_025815</name>
</gene>
<evidence type="ECO:0000313" key="1">
    <source>
        <dbReference type="EMBL" id="KAA6324914.1"/>
    </source>
</evidence>
<dbReference type="EMBL" id="SNRY01002478">
    <property type="protein sequence ID" value="KAA6324914.1"/>
    <property type="molecule type" value="Genomic_DNA"/>
</dbReference>